<protein>
    <submittedName>
        <fullName evidence="1">Uncharacterized protein</fullName>
    </submittedName>
</protein>
<accession>A0A6G1EYW7</accession>
<organism evidence="1 2">
    <name type="scientific">Oryza meyeriana var. granulata</name>
    <dbReference type="NCBI Taxonomy" id="110450"/>
    <lineage>
        <taxon>Eukaryota</taxon>
        <taxon>Viridiplantae</taxon>
        <taxon>Streptophyta</taxon>
        <taxon>Embryophyta</taxon>
        <taxon>Tracheophyta</taxon>
        <taxon>Spermatophyta</taxon>
        <taxon>Magnoliopsida</taxon>
        <taxon>Liliopsida</taxon>
        <taxon>Poales</taxon>
        <taxon>Poaceae</taxon>
        <taxon>BOP clade</taxon>
        <taxon>Oryzoideae</taxon>
        <taxon>Oryzeae</taxon>
        <taxon>Oryzinae</taxon>
        <taxon>Oryza</taxon>
        <taxon>Oryza meyeriana</taxon>
    </lineage>
</organism>
<evidence type="ECO:0000313" key="2">
    <source>
        <dbReference type="Proteomes" id="UP000479710"/>
    </source>
</evidence>
<dbReference type="EMBL" id="SPHZ02000002">
    <property type="protein sequence ID" value="KAF0929868.1"/>
    <property type="molecule type" value="Genomic_DNA"/>
</dbReference>
<proteinExistence type="predicted"/>
<evidence type="ECO:0000313" key="1">
    <source>
        <dbReference type="EMBL" id="KAF0929868.1"/>
    </source>
</evidence>
<reference evidence="1 2" key="1">
    <citation type="submission" date="2019-11" db="EMBL/GenBank/DDBJ databases">
        <title>Whole genome sequence of Oryza granulata.</title>
        <authorList>
            <person name="Li W."/>
        </authorList>
    </citation>
    <scope>NUCLEOTIDE SEQUENCE [LARGE SCALE GENOMIC DNA]</scope>
    <source>
        <strain evidence="2">cv. Menghai</strain>
        <tissue evidence="1">Leaf</tissue>
    </source>
</reference>
<keyword evidence="2" id="KW-1185">Reference proteome</keyword>
<dbReference type="Proteomes" id="UP000479710">
    <property type="component" value="Unassembled WGS sequence"/>
</dbReference>
<name>A0A6G1EYW7_9ORYZ</name>
<comment type="caution">
    <text evidence="1">The sequence shown here is derived from an EMBL/GenBank/DDBJ whole genome shotgun (WGS) entry which is preliminary data.</text>
</comment>
<dbReference type="AlphaFoldDB" id="A0A6G1EYW7"/>
<sequence length="70" mass="7585">MAALWGRRRREVEETGSGAAHSGCRAAEAGVHYVTKWKGITIMTSRRGAKDFVSAPENICNGGVLVHLFL</sequence>
<gene>
    <name evidence="1" type="ORF">E2562_026082</name>
</gene>